<keyword evidence="11 12" id="KW-0472">Membrane</keyword>
<evidence type="ECO:0000256" key="7">
    <source>
        <dbReference type="ARBA" id="ARBA00022723"/>
    </source>
</evidence>
<dbReference type="GO" id="GO:0070069">
    <property type="term" value="C:cytochrome complex"/>
    <property type="evidence" value="ECO:0007669"/>
    <property type="project" value="TreeGrafter"/>
</dbReference>
<feature type="transmembrane region" description="Helical" evidence="12">
    <location>
        <begin position="183"/>
        <end position="204"/>
    </location>
</feature>
<feature type="transmembrane region" description="Helical" evidence="12">
    <location>
        <begin position="125"/>
        <end position="152"/>
    </location>
</feature>
<dbReference type="GO" id="GO:0016682">
    <property type="term" value="F:oxidoreductase activity, acting on diphenols and related substances as donors, oxygen as acceptor"/>
    <property type="evidence" value="ECO:0007669"/>
    <property type="project" value="TreeGrafter"/>
</dbReference>
<evidence type="ECO:0000256" key="5">
    <source>
        <dbReference type="ARBA" id="ARBA00022617"/>
    </source>
</evidence>
<evidence type="ECO:0000256" key="11">
    <source>
        <dbReference type="ARBA" id="ARBA00023136"/>
    </source>
</evidence>
<keyword evidence="3" id="KW-0813">Transport</keyword>
<evidence type="ECO:0000256" key="2">
    <source>
        <dbReference type="ARBA" id="ARBA00007543"/>
    </source>
</evidence>
<evidence type="ECO:0000256" key="12">
    <source>
        <dbReference type="SAM" id="Phobius"/>
    </source>
</evidence>
<keyword evidence="10" id="KW-0408">Iron</keyword>
<feature type="transmembrane region" description="Helical" evidence="12">
    <location>
        <begin position="87"/>
        <end position="104"/>
    </location>
</feature>
<comment type="subcellular location">
    <subcellularLocation>
        <location evidence="1">Cell membrane</location>
        <topology evidence="1">Multi-pass membrane protein</topology>
    </subcellularLocation>
</comment>
<evidence type="ECO:0000256" key="10">
    <source>
        <dbReference type="ARBA" id="ARBA00023004"/>
    </source>
</evidence>
<protein>
    <submittedName>
        <fullName evidence="13">Cytochrome d ubiquinol oxidase subunit II</fullName>
    </submittedName>
</protein>
<dbReference type="GO" id="GO:0009055">
    <property type="term" value="F:electron transfer activity"/>
    <property type="evidence" value="ECO:0007669"/>
    <property type="project" value="TreeGrafter"/>
</dbReference>
<evidence type="ECO:0000256" key="4">
    <source>
        <dbReference type="ARBA" id="ARBA00022475"/>
    </source>
</evidence>
<evidence type="ECO:0000256" key="1">
    <source>
        <dbReference type="ARBA" id="ARBA00004651"/>
    </source>
</evidence>
<evidence type="ECO:0000256" key="8">
    <source>
        <dbReference type="ARBA" id="ARBA00022982"/>
    </source>
</evidence>
<dbReference type="PANTHER" id="PTHR43141:SF5">
    <property type="entry name" value="CYTOCHROME BD-I UBIQUINOL OXIDASE SUBUNIT 2"/>
    <property type="match status" value="1"/>
</dbReference>
<keyword evidence="9 12" id="KW-1133">Transmembrane helix</keyword>
<dbReference type="AlphaFoldDB" id="A0A9D1H9H1"/>
<feature type="transmembrane region" description="Helical" evidence="12">
    <location>
        <begin position="12"/>
        <end position="31"/>
    </location>
</feature>
<evidence type="ECO:0000256" key="6">
    <source>
        <dbReference type="ARBA" id="ARBA00022692"/>
    </source>
</evidence>
<keyword evidence="5" id="KW-0349">Heme</keyword>
<evidence type="ECO:0000313" key="14">
    <source>
        <dbReference type="Proteomes" id="UP000824161"/>
    </source>
</evidence>
<reference evidence="13" key="2">
    <citation type="journal article" date="2021" name="PeerJ">
        <title>Extensive microbial diversity within the chicken gut microbiome revealed by metagenomics and culture.</title>
        <authorList>
            <person name="Gilroy R."/>
            <person name="Ravi A."/>
            <person name="Getino M."/>
            <person name="Pursley I."/>
            <person name="Horton D.L."/>
            <person name="Alikhan N.F."/>
            <person name="Baker D."/>
            <person name="Gharbi K."/>
            <person name="Hall N."/>
            <person name="Watson M."/>
            <person name="Adriaenssens E.M."/>
            <person name="Foster-Nyarko E."/>
            <person name="Jarju S."/>
            <person name="Secka A."/>
            <person name="Antonio M."/>
            <person name="Oren A."/>
            <person name="Chaudhuri R.R."/>
            <person name="La Ragione R."/>
            <person name="Hildebrand F."/>
            <person name="Pallen M.J."/>
        </authorList>
    </citation>
    <scope>NUCLEOTIDE SEQUENCE</scope>
    <source>
        <strain evidence="13">1383</strain>
    </source>
</reference>
<dbReference type="PANTHER" id="PTHR43141">
    <property type="entry name" value="CYTOCHROME BD2 SUBUNIT II"/>
    <property type="match status" value="1"/>
</dbReference>
<keyword evidence="7" id="KW-0479">Metal-binding</keyword>
<dbReference type="GO" id="GO:0005886">
    <property type="term" value="C:plasma membrane"/>
    <property type="evidence" value="ECO:0007669"/>
    <property type="project" value="UniProtKB-SubCell"/>
</dbReference>
<feature type="transmembrane region" description="Helical" evidence="12">
    <location>
        <begin position="297"/>
        <end position="317"/>
    </location>
</feature>
<gene>
    <name evidence="13" type="ORF">IAC44_01345</name>
</gene>
<evidence type="ECO:0000256" key="3">
    <source>
        <dbReference type="ARBA" id="ARBA00022448"/>
    </source>
</evidence>
<organism evidence="13 14">
    <name type="scientific">Candidatus Merdimorpha stercoravium</name>
    <dbReference type="NCBI Taxonomy" id="2840863"/>
    <lineage>
        <taxon>Bacteria</taxon>
        <taxon>Pseudomonadati</taxon>
        <taxon>Bacteroidota</taxon>
        <taxon>Flavobacteriia</taxon>
        <taxon>Flavobacteriales</taxon>
        <taxon>Candidatus Merdimorpha</taxon>
    </lineage>
</organism>
<dbReference type="Pfam" id="PF02322">
    <property type="entry name" value="Cyt_bd_oxida_II"/>
    <property type="match status" value="1"/>
</dbReference>
<feature type="transmembrane region" description="Helical" evidence="12">
    <location>
        <begin position="225"/>
        <end position="245"/>
    </location>
</feature>
<feature type="transmembrane region" description="Helical" evidence="12">
    <location>
        <begin position="348"/>
        <end position="367"/>
    </location>
</feature>
<name>A0A9D1H9H1_9FLAO</name>
<dbReference type="EMBL" id="DVLY01000031">
    <property type="protein sequence ID" value="HIT97464.1"/>
    <property type="molecule type" value="Genomic_DNA"/>
</dbReference>
<evidence type="ECO:0000313" key="13">
    <source>
        <dbReference type="EMBL" id="HIT97464.1"/>
    </source>
</evidence>
<keyword evidence="4" id="KW-1003">Cell membrane</keyword>
<comment type="caution">
    <text evidence="13">The sequence shown here is derived from an EMBL/GenBank/DDBJ whole genome shotgun (WGS) entry which is preliminary data.</text>
</comment>
<feature type="transmembrane region" description="Helical" evidence="12">
    <location>
        <begin position="265"/>
        <end position="290"/>
    </location>
</feature>
<dbReference type="Proteomes" id="UP000824161">
    <property type="component" value="Unassembled WGS sequence"/>
</dbReference>
<dbReference type="InterPro" id="IPR003317">
    <property type="entry name" value="Cyt-d_oxidase_su2"/>
</dbReference>
<accession>A0A9D1H9H1</accession>
<proteinExistence type="inferred from homology"/>
<comment type="similarity">
    <text evidence="2">Belongs to the cytochrome ubiquinol oxidase subunit 2 family.</text>
</comment>
<sequence>MFETFSTFALQQYWWVIISLLAGLLVALMFVQGGQTLIYQAGNTDLERTMIVNALGHKWELTFTTLVVFGGAFFAAFPLFYATSFGGAYWVWMVILLFFVLQAVSYEFRTKAGNLLGQRTYQNFLLINGIGAPLFLGVAVASFFTGSSFVLLSDPASGVLTPRWTGGFGGLELAFDLSSYPTYINLSLGIALVFLTRVLGAMYLKSSIDSPEIAERASKTIRQEAPFFLLFFVFFLLNLLLREGYAYDSQGLIYTESFKYLHNLLQMPLVLVLLLLGTGLTLAGIVLGGYTAHRRGFYYSAPGVVLVVLALLLTAGLNNTVYYPSTGANIQNGLTIRNSSSGRYTLTVMSYVSLFIPFVVAYIAYVWHSMGRHKIDKQEIKDDPDAY</sequence>
<keyword evidence="6 12" id="KW-0812">Transmembrane</keyword>
<feature type="transmembrane region" description="Helical" evidence="12">
    <location>
        <begin position="61"/>
        <end position="81"/>
    </location>
</feature>
<dbReference type="GO" id="GO:0046872">
    <property type="term" value="F:metal ion binding"/>
    <property type="evidence" value="ECO:0007669"/>
    <property type="project" value="UniProtKB-KW"/>
</dbReference>
<evidence type="ECO:0000256" key="9">
    <source>
        <dbReference type="ARBA" id="ARBA00022989"/>
    </source>
</evidence>
<dbReference type="GO" id="GO:0019646">
    <property type="term" value="P:aerobic electron transport chain"/>
    <property type="evidence" value="ECO:0007669"/>
    <property type="project" value="TreeGrafter"/>
</dbReference>
<reference evidence="13" key="1">
    <citation type="submission" date="2020-10" db="EMBL/GenBank/DDBJ databases">
        <authorList>
            <person name="Gilroy R."/>
        </authorList>
    </citation>
    <scope>NUCLEOTIDE SEQUENCE</scope>
    <source>
        <strain evidence="13">1383</strain>
    </source>
</reference>
<keyword evidence="8" id="KW-0249">Electron transport</keyword>